<reference evidence="2" key="1">
    <citation type="journal article" date="2021" name="Genome Biol. Evol.">
        <title>A High-Quality Reference Genome for a Parasitic Bivalve with Doubly Uniparental Inheritance (Bivalvia: Unionida).</title>
        <authorList>
            <person name="Smith C.H."/>
        </authorList>
    </citation>
    <scope>NUCLEOTIDE SEQUENCE</scope>
    <source>
        <strain evidence="2">CHS0354</strain>
    </source>
</reference>
<dbReference type="Proteomes" id="UP001195483">
    <property type="component" value="Unassembled WGS sequence"/>
</dbReference>
<feature type="compositionally biased region" description="Low complexity" evidence="1">
    <location>
        <begin position="150"/>
        <end position="164"/>
    </location>
</feature>
<reference evidence="2" key="3">
    <citation type="submission" date="2023-05" db="EMBL/GenBank/DDBJ databases">
        <authorList>
            <person name="Smith C.H."/>
        </authorList>
    </citation>
    <scope>NUCLEOTIDE SEQUENCE</scope>
    <source>
        <strain evidence="2">CHS0354</strain>
        <tissue evidence="2">Mantle</tissue>
    </source>
</reference>
<evidence type="ECO:0000313" key="2">
    <source>
        <dbReference type="EMBL" id="KAK3605586.1"/>
    </source>
</evidence>
<evidence type="ECO:0000313" key="3">
    <source>
        <dbReference type="Proteomes" id="UP001195483"/>
    </source>
</evidence>
<accession>A0AAE0T883</accession>
<sequence length="208" mass="23496">MAKWQYVSGSLPGCRKDLLVSVTRLSKRPTGQRNQAVEMTYWSTLPGCRKDLLASVTRLSKRPTGQRYQAVENTYWSALPGCRNDLLVSVTRLSKAPTGQRYQAIEKTYWPALPGPSPTPPTQRRIGLKTAPSSTTQNEGHTPKQTPSTPDRSSPGRQQPSPQSQRRKNPEPNRRRRPLEGEHPTNPRQRHIVLLHQSSKSLKRPCYP</sequence>
<dbReference type="AlphaFoldDB" id="A0AAE0T883"/>
<keyword evidence="3" id="KW-1185">Reference proteome</keyword>
<proteinExistence type="predicted"/>
<feature type="compositionally biased region" description="Basic and acidic residues" evidence="1">
    <location>
        <begin position="168"/>
        <end position="185"/>
    </location>
</feature>
<feature type="compositionally biased region" description="Polar residues" evidence="1">
    <location>
        <begin position="131"/>
        <end position="149"/>
    </location>
</feature>
<feature type="region of interest" description="Disordered" evidence="1">
    <location>
        <begin position="109"/>
        <end position="208"/>
    </location>
</feature>
<comment type="caution">
    <text evidence="2">The sequence shown here is derived from an EMBL/GenBank/DDBJ whole genome shotgun (WGS) entry which is preliminary data.</text>
</comment>
<organism evidence="2 3">
    <name type="scientific">Potamilus streckersoni</name>
    <dbReference type="NCBI Taxonomy" id="2493646"/>
    <lineage>
        <taxon>Eukaryota</taxon>
        <taxon>Metazoa</taxon>
        <taxon>Spiralia</taxon>
        <taxon>Lophotrochozoa</taxon>
        <taxon>Mollusca</taxon>
        <taxon>Bivalvia</taxon>
        <taxon>Autobranchia</taxon>
        <taxon>Heteroconchia</taxon>
        <taxon>Palaeoheterodonta</taxon>
        <taxon>Unionida</taxon>
        <taxon>Unionoidea</taxon>
        <taxon>Unionidae</taxon>
        <taxon>Ambleminae</taxon>
        <taxon>Lampsilini</taxon>
        <taxon>Potamilus</taxon>
    </lineage>
</organism>
<gene>
    <name evidence="2" type="ORF">CHS0354_005893</name>
</gene>
<name>A0AAE0T883_9BIVA</name>
<evidence type="ECO:0000256" key="1">
    <source>
        <dbReference type="SAM" id="MobiDB-lite"/>
    </source>
</evidence>
<reference evidence="2" key="2">
    <citation type="journal article" date="2021" name="Genome Biol. Evol.">
        <title>Developing a high-quality reference genome for a parasitic bivalve with doubly uniparental inheritance (Bivalvia: Unionida).</title>
        <authorList>
            <person name="Smith C.H."/>
        </authorList>
    </citation>
    <scope>NUCLEOTIDE SEQUENCE</scope>
    <source>
        <strain evidence="2">CHS0354</strain>
        <tissue evidence="2">Mantle</tissue>
    </source>
</reference>
<dbReference type="EMBL" id="JAEAOA010000420">
    <property type="protein sequence ID" value="KAK3605586.1"/>
    <property type="molecule type" value="Genomic_DNA"/>
</dbReference>
<protein>
    <submittedName>
        <fullName evidence="2">Uncharacterized protein</fullName>
    </submittedName>
</protein>